<evidence type="ECO:0000256" key="1">
    <source>
        <dbReference type="ARBA" id="ARBA00002265"/>
    </source>
</evidence>
<gene>
    <name evidence="13" type="primary">lptF</name>
    <name evidence="13" type="ORF">CWI75_06745</name>
</gene>
<dbReference type="EMBL" id="PKLZ01000003">
    <property type="protein sequence ID" value="PLW83111.1"/>
    <property type="molecule type" value="Genomic_DNA"/>
</dbReference>
<evidence type="ECO:0000256" key="4">
    <source>
        <dbReference type="ARBA" id="ARBA00014213"/>
    </source>
</evidence>
<comment type="subunit">
    <text evidence="11">Component of the lipopolysaccharide transport and assembly complex. The LptBFG transporter is composed of two ATP-binding proteins (LptB) and two transmembrane proteins (LptF and LptG).</text>
</comment>
<dbReference type="GO" id="GO:0043190">
    <property type="term" value="C:ATP-binding cassette (ABC) transporter complex"/>
    <property type="evidence" value="ECO:0007669"/>
    <property type="project" value="InterPro"/>
</dbReference>
<evidence type="ECO:0000256" key="11">
    <source>
        <dbReference type="ARBA" id="ARBA00026081"/>
    </source>
</evidence>
<comment type="subcellular location">
    <subcellularLocation>
        <location evidence="2">Cell inner membrane</location>
        <topology evidence="2">Multi-pass membrane protein</topology>
    </subcellularLocation>
</comment>
<feature type="transmembrane region" description="Helical" evidence="12">
    <location>
        <begin position="305"/>
        <end position="322"/>
    </location>
</feature>
<proteinExistence type="inferred from homology"/>
<keyword evidence="7" id="KW-0997">Cell inner membrane</keyword>
<sequence length="373" mass="40533">MKILGYLTRDILLHTVAVSFTLLVIIFSGRFVKYLAEAAVGNIAADILLPVMLFRLPGFLELILPLGLFLGILMAYGRLYVESEMVVLSACGVSPSRLAAYTLVPALVIMALVALLSLLIAPLGAAQSSALLDDPAKSQGLQNLAAGRFQTRSGSNLVSYAQTIAPETGIMQSVFLSQRARSSDGRPELMVTFAAEGEIVINPDTGARYLELRDGYRYQGLPGRPDYQVAYFETFGELIPEPEGGIRSAARVDGKPTVELLASSAIADVAALHWRLSLPVTVPIVAIIALCLSRTDHRRGRYIKMAPAFALYLLYLVLLANARSVMEESGGSPFVLWRVHLLFLALALSLLYGSGVWRKLRFRLANRSRHAAA</sequence>
<feature type="transmembrane region" description="Helical" evidence="12">
    <location>
        <begin position="98"/>
        <end position="121"/>
    </location>
</feature>
<name>A0A2N5Y3Y3_9GAMM</name>
<evidence type="ECO:0000256" key="10">
    <source>
        <dbReference type="ARBA" id="ARBA00023136"/>
    </source>
</evidence>
<evidence type="ECO:0000256" key="5">
    <source>
        <dbReference type="ARBA" id="ARBA00022448"/>
    </source>
</evidence>
<comment type="similarity">
    <text evidence="3">Belongs to the LptF/LptG family.</text>
</comment>
<feature type="transmembrane region" description="Helical" evidence="12">
    <location>
        <begin position="52"/>
        <end position="77"/>
    </location>
</feature>
<evidence type="ECO:0000313" key="14">
    <source>
        <dbReference type="Proteomes" id="UP000234845"/>
    </source>
</evidence>
<keyword evidence="6" id="KW-1003">Cell membrane</keyword>
<evidence type="ECO:0000256" key="9">
    <source>
        <dbReference type="ARBA" id="ARBA00022989"/>
    </source>
</evidence>
<evidence type="ECO:0000256" key="2">
    <source>
        <dbReference type="ARBA" id="ARBA00004429"/>
    </source>
</evidence>
<feature type="transmembrane region" description="Helical" evidence="12">
    <location>
        <begin position="272"/>
        <end position="293"/>
    </location>
</feature>
<dbReference type="RefSeq" id="WP_101520712.1">
    <property type="nucleotide sequence ID" value="NZ_PKLZ01000003.1"/>
</dbReference>
<keyword evidence="9 12" id="KW-1133">Transmembrane helix</keyword>
<dbReference type="GO" id="GO:0015920">
    <property type="term" value="P:lipopolysaccharide transport"/>
    <property type="evidence" value="ECO:0007669"/>
    <property type="project" value="TreeGrafter"/>
</dbReference>
<dbReference type="InterPro" id="IPR005495">
    <property type="entry name" value="LptG/LptF_permease"/>
</dbReference>
<keyword evidence="8 12" id="KW-0812">Transmembrane</keyword>
<evidence type="ECO:0000313" key="13">
    <source>
        <dbReference type="EMBL" id="PLW83111.1"/>
    </source>
</evidence>
<reference evidence="14" key="1">
    <citation type="submission" date="2017-11" db="EMBL/GenBank/DDBJ databases">
        <title>The draft genome sequence of Chromatocurvus sp. F02.</title>
        <authorList>
            <person name="Du Z.-J."/>
            <person name="Chang Y.-Q."/>
        </authorList>
    </citation>
    <scope>NUCLEOTIDE SEQUENCE [LARGE SCALE GENOMIC DNA]</scope>
    <source>
        <strain evidence="14">F02</strain>
    </source>
</reference>
<dbReference type="InterPro" id="IPR030922">
    <property type="entry name" value="LptF"/>
</dbReference>
<dbReference type="AlphaFoldDB" id="A0A2N5Y3Y3"/>
<evidence type="ECO:0000256" key="12">
    <source>
        <dbReference type="SAM" id="Phobius"/>
    </source>
</evidence>
<keyword evidence="10 12" id="KW-0472">Membrane</keyword>
<comment type="caution">
    <text evidence="13">The sequence shown here is derived from an EMBL/GenBank/DDBJ whole genome shotgun (WGS) entry which is preliminary data.</text>
</comment>
<comment type="function">
    <text evidence="1">Part of the ABC transporter complex LptBFG involved in the translocation of lipopolysaccharide (LPS) from the inner membrane to the outer membrane.</text>
</comment>
<evidence type="ECO:0000256" key="8">
    <source>
        <dbReference type="ARBA" id="ARBA00022692"/>
    </source>
</evidence>
<feature type="transmembrane region" description="Helical" evidence="12">
    <location>
        <begin position="334"/>
        <end position="357"/>
    </location>
</feature>
<dbReference type="GO" id="GO:0055085">
    <property type="term" value="P:transmembrane transport"/>
    <property type="evidence" value="ECO:0007669"/>
    <property type="project" value="InterPro"/>
</dbReference>
<organism evidence="13 14">
    <name type="scientific">Kineobactrum sediminis</name>
    <dbReference type="NCBI Taxonomy" id="1905677"/>
    <lineage>
        <taxon>Bacteria</taxon>
        <taxon>Pseudomonadati</taxon>
        <taxon>Pseudomonadota</taxon>
        <taxon>Gammaproteobacteria</taxon>
        <taxon>Cellvibrionales</taxon>
        <taxon>Halieaceae</taxon>
        <taxon>Kineobactrum</taxon>
    </lineage>
</organism>
<dbReference type="OrthoDB" id="9778062at2"/>
<accession>A0A2N5Y3Y3</accession>
<feature type="transmembrane region" description="Helical" evidence="12">
    <location>
        <begin position="12"/>
        <end position="32"/>
    </location>
</feature>
<evidence type="ECO:0000256" key="7">
    <source>
        <dbReference type="ARBA" id="ARBA00022519"/>
    </source>
</evidence>
<dbReference type="Pfam" id="PF03739">
    <property type="entry name" value="LptF_LptG"/>
    <property type="match status" value="1"/>
</dbReference>
<protein>
    <recommendedName>
        <fullName evidence="4">Lipopolysaccharide export system permease protein LptF</fullName>
    </recommendedName>
</protein>
<dbReference type="NCBIfam" id="TIGR04407">
    <property type="entry name" value="LptF_YjgP"/>
    <property type="match status" value="1"/>
</dbReference>
<evidence type="ECO:0000256" key="6">
    <source>
        <dbReference type="ARBA" id="ARBA00022475"/>
    </source>
</evidence>
<keyword evidence="5" id="KW-0813">Transport</keyword>
<dbReference type="Proteomes" id="UP000234845">
    <property type="component" value="Unassembled WGS sequence"/>
</dbReference>
<dbReference type="PANTHER" id="PTHR33529">
    <property type="entry name" value="SLR0882 PROTEIN-RELATED"/>
    <property type="match status" value="1"/>
</dbReference>
<keyword evidence="14" id="KW-1185">Reference proteome</keyword>
<dbReference type="PANTHER" id="PTHR33529:SF7">
    <property type="entry name" value="LIPOPOLYSACCHARIDE EXPORT SYSTEM PERMEASE PROTEIN LPTF"/>
    <property type="match status" value="1"/>
</dbReference>
<evidence type="ECO:0000256" key="3">
    <source>
        <dbReference type="ARBA" id="ARBA00007725"/>
    </source>
</evidence>